<organism evidence="2 3">
    <name type="scientific">Bos indicus x Bos taurus</name>
    <name type="common">Hybrid cattle</name>
    <dbReference type="NCBI Taxonomy" id="30522"/>
    <lineage>
        <taxon>Eukaryota</taxon>
        <taxon>Metazoa</taxon>
        <taxon>Chordata</taxon>
        <taxon>Craniata</taxon>
        <taxon>Vertebrata</taxon>
        <taxon>Euteleostomi</taxon>
        <taxon>Mammalia</taxon>
        <taxon>Eutheria</taxon>
        <taxon>Laurasiatheria</taxon>
        <taxon>Artiodactyla</taxon>
        <taxon>Ruminantia</taxon>
        <taxon>Pecora</taxon>
        <taxon>Bovidae</taxon>
        <taxon>Bovinae</taxon>
        <taxon>Bos</taxon>
    </lineage>
</organism>
<evidence type="ECO:0000313" key="2">
    <source>
        <dbReference type="Ensembl" id="ENSBIXP00000017887.1"/>
    </source>
</evidence>
<proteinExistence type="predicted"/>
<dbReference type="AlphaFoldDB" id="A0A4W2CWT1"/>
<dbReference type="Ensembl" id="ENSBIXT00000030620.1">
    <property type="protein sequence ID" value="ENSBIXP00000017887.1"/>
    <property type="gene ID" value="ENSBIXG00000021801.1"/>
</dbReference>
<reference evidence="2" key="2">
    <citation type="submission" date="2025-08" db="UniProtKB">
        <authorList>
            <consortium name="Ensembl"/>
        </authorList>
    </citation>
    <scope>IDENTIFICATION</scope>
</reference>
<feature type="region of interest" description="Disordered" evidence="1">
    <location>
        <begin position="27"/>
        <end position="58"/>
    </location>
</feature>
<protein>
    <submittedName>
        <fullName evidence="2">Uncharacterized protein</fullName>
    </submittedName>
</protein>
<reference evidence="2" key="3">
    <citation type="submission" date="2025-09" db="UniProtKB">
        <authorList>
            <consortium name="Ensembl"/>
        </authorList>
    </citation>
    <scope>IDENTIFICATION</scope>
</reference>
<dbReference type="Proteomes" id="UP000314981">
    <property type="component" value="Chromosome 8"/>
</dbReference>
<accession>A0A4W2CWT1</accession>
<feature type="compositionally biased region" description="Polar residues" evidence="1">
    <location>
        <begin position="49"/>
        <end position="58"/>
    </location>
</feature>
<evidence type="ECO:0000256" key="1">
    <source>
        <dbReference type="SAM" id="MobiDB-lite"/>
    </source>
</evidence>
<keyword evidence="3" id="KW-1185">Reference proteome</keyword>
<evidence type="ECO:0000313" key="3">
    <source>
        <dbReference type="Proteomes" id="UP000314981"/>
    </source>
</evidence>
<reference evidence="2 3" key="1">
    <citation type="submission" date="2018-11" db="EMBL/GenBank/DDBJ databases">
        <title>Haplotype-resolved cattle genomes.</title>
        <authorList>
            <person name="Low W.Y."/>
            <person name="Tearle R."/>
            <person name="Bickhart D.M."/>
            <person name="Rosen B.D."/>
            <person name="Koren S."/>
            <person name="Rhie A."/>
            <person name="Hiendleder S."/>
            <person name="Phillippy A.M."/>
            <person name="Smith T.P.L."/>
            <person name="Williams J.L."/>
        </authorList>
    </citation>
    <scope>NUCLEOTIDE SEQUENCE [LARGE SCALE GENOMIC DNA]</scope>
</reference>
<name>A0A4W2CWT1_BOBOX</name>
<sequence>RLLWDDGRAFGTKWSTVAAMRRLAMGPRADVGHKGETGGGFEKSGRTRCGQSESQHRR</sequence>